<feature type="domain" description="3-hydroxyisobutyrate dehydrogenase-like NAD-binding" evidence="1">
    <location>
        <begin position="1"/>
        <end position="48"/>
    </location>
</feature>
<dbReference type="InterPro" id="IPR013328">
    <property type="entry name" value="6PGD_dom2"/>
</dbReference>
<feature type="non-terminal residue" evidence="2">
    <location>
        <position position="1"/>
    </location>
</feature>
<organism evidence="2">
    <name type="scientific">mine drainage metagenome</name>
    <dbReference type="NCBI Taxonomy" id="410659"/>
    <lineage>
        <taxon>unclassified sequences</taxon>
        <taxon>metagenomes</taxon>
        <taxon>ecological metagenomes</taxon>
    </lineage>
</organism>
<dbReference type="Pfam" id="PF14833">
    <property type="entry name" value="NAD_binding_11"/>
    <property type="match status" value="1"/>
</dbReference>
<dbReference type="AlphaFoldDB" id="T0ZGM4"/>
<accession>T0ZGM4</accession>
<dbReference type="GO" id="GO:0051287">
    <property type="term" value="F:NAD binding"/>
    <property type="evidence" value="ECO:0007669"/>
    <property type="project" value="InterPro"/>
</dbReference>
<dbReference type="SUPFAM" id="SSF48179">
    <property type="entry name" value="6-phosphogluconate dehydrogenase C-terminal domain-like"/>
    <property type="match status" value="1"/>
</dbReference>
<gene>
    <name evidence="2" type="ORF">B2A_09882</name>
</gene>
<sequence>GFKARLGLKDVRLALAAAEAVNAPMPFASVMRDAMLEALAHGQGEKEFGVVLGRSAMHRAGRSSR</sequence>
<protein>
    <submittedName>
        <fullName evidence="2">6-phosphogluconate dehydrogenase NAD-binding protein</fullName>
    </submittedName>
</protein>
<dbReference type="EMBL" id="AUZZ01007133">
    <property type="protein sequence ID" value="EQD43477.1"/>
    <property type="molecule type" value="Genomic_DNA"/>
</dbReference>
<dbReference type="Gene3D" id="1.10.1040.10">
    <property type="entry name" value="N-(1-d-carboxylethyl)-l-norvaline Dehydrogenase, domain 2"/>
    <property type="match status" value="1"/>
</dbReference>
<evidence type="ECO:0000313" key="2">
    <source>
        <dbReference type="EMBL" id="EQD43477.1"/>
    </source>
</evidence>
<reference evidence="2" key="1">
    <citation type="submission" date="2013-08" db="EMBL/GenBank/DDBJ databases">
        <authorList>
            <person name="Mendez C."/>
            <person name="Richter M."/>
            <person name="Ferrer M."/>
            <person name="Sanchez J."/>
        </authorList>
    </citation>
    <scope>NUCLEOTIDE SEQUENCE</scope>
</reference>
<evidence type="ECO:0000259" key="1">
    <source>
        <dbReference type="Pfam" id="PF14833"/>
    </source>
</evidence>
<comment type="caution">
    <text evidence="2">The sequence shown here is derived from an EMBL/GenBank/DDBJ whole genome shotgun (WGS) entry which is preliminary data.</text>
</comment>
<dbReference type="InterPro" id="IPR008927">
    <property type="entry name" value="6-PGluconate_DH-like_C_sf"/>
</dbReference>
<proteinExistence type="predicted"/>
<reference evidence="2" key="2">
    <citation type="journal article" date="2014" name="ISME J.">
        <title>Microbial stratification in low pH oxic and suboxic macroscopic growths along an acid mine drainage.</title>
        <authorList>
            <person name="Mendez-Garcia C."/>
            <person name="Mesa V."/>
            <person name="Sprenger R.R."/>
            <person name="Richter M."/>
            <person name="Diez M.S."/>
            <person name="Solano J."/>
            <person name="Bargiela R."/>
            <person name="Golyshina O.V."/>
            <person name="Manteca A."/>
            <person name="Ramos J.L."/>
            <person name="Gallego J.R."/>
            <person name="Llorente I."/>
            <person name="Martins Dos Santos V.A."/>
            <person name="Jensen O.N."/>
            <person name="Pelaez A.I."/>
            <person name="Sanchez J."/>
            <person name="Ferrer M."/>
        </authorList>
    </citation>
    <scope>NUCLEOTIDE SEQUENCE</scope>
</reference>
<dbReference type="InterPro" id="IPR029154">
    <property type="entry name" value="HIBADH-like_NADP-bd"/>
</dbReference>
<name>T0ZGM4_9ZZZZ</name>